<dbReference type="NCBIfam" id="TIGR01976">
    <property type="entry name" value="am_tr_V_VC1184"/>
    <property type="match status" value="1"/>
</dbReference>
<comment type="caution">
    <text evidence="3">The sequence shown here is derived from an EMBL/GenBank/DDBJ whole genome shotgun (WGS) entry which is preliminary data.</text>
</comment>
<dbReference type="InterPro" id="IPR015424">
    <property type="entry name" value="PyrdxlP-dep_Trfase"/>
</dbReference>
<evidence type="ECO:0000313" key="4">
    <source>
        <dbReference type="Proteomes" id="UP000639973"/>
    </source>
</evidence>
<protein>
    <submittedName>
        <fullName evidence="3">Cysteine desulfurase-like protein</fullName>
    </submittedName>
</protein>
<gene>
    <name evidence="3" type="ORF">GCM10010840_22290</name>
</gene>
<dbReference type="Gene3D" id="3.40.640.10">
    <property type="entry name" value="Type I PLP-dependent aspartate aminotransferase-like (Major domain)"/>
    <property type="match status" value="1"/>
</dbReference>
<evidence type="ECO:0000256" key="1">
    <source>
        <dbReference type="SAM" id="MobiDB-lite"/>
    </source>
</evidence>
<proteinExistence type="predicted"/>
<dbReference type="InterPro" id="IPR000192">
    <property type="entry name" value="Aminotrans_V_dom"/>
</dbReference>
<organism evidence="3 4">
    <name type="scientific">Deinococcus aerolatus</name>
    <dbReference type="NCBI Taxonomy" id="522487"/>
    <lineage>
        <taxon>Bacteria</taxon>
        <taxon>Thermotogati</taxon>
        <taxon>Deinococcota</taxon>
        <taxon>Deinococci</taxon>
        <taxon>Deinococcales</taxon>
        <taxon>Deinococcaceae</taxon>
        <taxon>Deinococcus</taxon>
    </lineage>
</organism>
<dbReference type="EMBL" id="BMOL01000010">
    <property type="protein sequence ID" value="GGL84028.1"/>
    <property type="molecule type" value="Genomic_DNA"/>
</dbReference>
<evidence type="ECO:0000313" key="3">
    <source>
        <dbReference type="EMBL" id="GGL84028.1"/>
    </source>
</evidence>
<dbReference type="Pfam" id="PF00266">
    <property type="entry name" value="Aminotran_5"/>
    <property type="match status" value="1"/>
</dbReference>
<keyword evidence="4" id="KW-1185">Reference proteome</keyword>
<dbReference type="InterPro" id="IPR015422">
    <property type="entry name" value="PyrdxlP-dep_Trfase_small"/>
</dbReference>
<feature type="region of interest" description="Disordered" evidence="1">
    <location>
        <begin position="1"/>
        <end position="20"/>
    </location>
</feature>
<feature type="domain" description="Aminotransferase class V" evidence="2">
    <location>
        <begin position="56"/>
        <end position="427"/>
    </location>
</feature>
<name>A0ABQ2GB14_9DEIO</name>
<evidence type="ECO:0000259" key="2">
    <source>
        <dbReference type="Pfam" id="PF00266"/>
    </source>
</evidence>
<dbReference type="InterPro" id="IPR015421">
    <property type="entry name" value="PyrdxlP-dep_Trfase_major"/>
</dbReference>
<dbReference type="PANTHER" id="PTHR43586:SF21">
    <property type="entry name" value="PYRIDOXAL PHOSPHATE (PLP)-DEPENDENT ASPARTATE AMINOTRANSFERASE SUPERFAMILY"/>
    <property type="match status" value="1"/>
</dbReference>
<reference evidence="4" key="1">
    <citation type="journal article" date="2019" name="Int. J. Syst. Evol. Microbiol.">
        <title>The Global Catalogue of Microorganisms (GCM) 10K type strain sequencing project: providing services to taxonomists for standard genome sequencing and annotation.</title>
        <authorList>
            <consortium name="The Broad Institute Genomics Platform"/>
            <consortium name="The Broad Institute Genome Sequencing Center for Infectious Disease"/>
            <person name="Wu L."/>
            <person name="Ma J."/>
        </authorList>
    </citation>
    <scope>NUCLEOTIDE SEQUENCE [LARGE SCALE GENOMIC DNA]</scope>
    <source>
        <strain evidence="4">JCM 15442</strain>
    </source>
</reference>
<dbReference type="SUPFAM" id="SSF53383">
    <property type="entry name" value="PLP-dependent transferases"/>
    <property type="match status" value="1"/>
</dbReference>
<dbReference type="Gene3D" id="3.90.1150.10">
    <property type="entry name" value="Aspartate Aminotransferase, domain 1"/>
    <property type="match status" value="1"/>
</dbReference>
<accession>A0ABQ2GB14</accession>
<dbReference type="InterPro" id="IPR011340">
    <property type="entry name" value="Cys_dSase-rel"/>
</dbReference>
<dbReference type="PANTHER" id="PTHR43586">
    <property type="entry name" value="CYSTEINE DESULFURASE"/>
    <property type="match status" value="1"/>
</dbReference>
<sequence length="434" mass="46202">MRGRITPKSEQLEVKAAHAGTGGRRSAYTLEMTTATPALAPRLREQFPPLSAGRAYLDNAAGGLLPLRAIEAITAHLMRYGATNAMPGHQPGADILALKQRARAATALFLNAQPEDVALAQSATALAFRLSAAFARLWGPGDEVIVSGLEHEANASPWRELERVGVTVKVWHARAPEMRLHADDLAELLSDRTRLVSVTAASNALGVTVDIPAVTAQVRAAGAWTVVDAVHAAPHTLPDVEAWGADFVMFSPYKVFGPHLGAIWVRPEHRPNLPWPKLSFVPDGDITGIEHGTPQFELLAGWLGTLDYLRELGGSAELTRAALVAAYARIAELEGPVAERLVSGLAGMDNVTLYGPQDMTGRVGTAAFRVDGETPEQTAARLTAAGVDAGAGHFYAVQPLKDLGLYPEGIVRVSIAHYTSMEDVERLLAGIGQV</sequence>
<dbReference type="Proteomes" id="UP000639973">
    <property type="component" value="Unassembled WGS sequence"/>
</dbReference>